<organism evidence="2 3">
    <name type="scientific">Solanum tuberosum</name>
    <name type="common">Potato</name>
    <dbReference type="NCBI Taxonomy" id="4113"/>
    <lineage>
        <taxon>Eukaryota</taxon>
        <taxon>Viridiplantae</taxon>
        <taxon>Streptophyta</taxon>
        <taxon>Embryophyta</taxon>
        <taxon>Tracheophyta</taxon>
        <taxon>Spermatophyta</taxon>
        <taxon>Magnoliopsida</taxon>
        <taxon>eudicotyledons</taxon>
        <taxon>Gunneridae</taxon>
        <taxon>Pentapetalae</taxon>
        <taxon>asterids</taxon>
        <taxon>lamiids</taxon>
        <taxon>Solanales</taxon>
        <taxon>Solanaceae</taxon>
        <taxon>Solanoideae</taxon>
        <taxon>Solaneae</taxon>
        <taxon>Solanum</taxon>
    </lineage>
</organism>
<protein>
    <submittedName>
        <fullName evidence="2">Uncharacterized protein</fullName>
    </submittedName>
</protein>
<dbReference type="Proteomes" id="UP000826656">
    <property type="component" value="Unassembled WGS sequence"/>
</dbReference>
<dbReference type="EMBL" id="JAIVGD010000026">
    <property type="protein sequence ID" value="KAH0740801.1"/>
    <property type="molecule type" value="Genomic_DNA"/>
</dbReference>
<keyword evidence="3" id="KW-1185">Reference proteome</keyword>
<comment type="caution">
    <text evidence="2">The sequence shown here is derived from an EMBL/GenBank/DDBJ whole genome shotgun (WGS) entry which is preliminary data.</text>
</comment>
<accession>A0ABQ7U1I7</accession>
<reference evidence="2 3" key="1">
    <citation type="journal article" date="2021" name="bioRxiv">
        <title>Chromosome-scale and haplotype-resolved genome assembly of a tetraploid potato cultivar.</title>
        <authorList>
            <person name="Sun H."/>
            <person name="Jiao W.-B."/>
            <person name="Krause K."/>
            <person name="Campoy J.A."/>
            <person name="Goel M."/>
            <person name="Folz-Donahue K."/>
            <person name="Kukat C."/>
            <person name="Huettel B."/>
            <person name="Schneeberger K."/>
        </authorList>
    </citation>
    <scope>NUCLEOTIDE SEQUENCE [LARGE SCALE GENOMIC DNA]</scope>
    <source>
        <strain evidence="2">SolTubOtavaFocal</strain>
        <tissue evidence="2">Leaves</tissue>
    </source>
</reference>
<sequence length="210" mass="23191">MAPQPPDGPLRPPDLMEKKRHADSYKTHQESPSNSTYSSSNLQKDEAICVAISERELDGTHEINSHDKMKMIRANVEVDMDTTIQDLVPVKISADFNLPIDRSKFGDLSKIAVEASLLCTQVRTDSEPDKKDSFTGDSAPQLDEHLTSISSNLDRRNATEMNSGGDAGVQVSSEYINDLSRIDTGLKEGLEGRNMSTLMINNNSRIKDPN</sequence>
<evidence type="ECO:0000313" key="3">
    <source>
        <dbReference type="Proteomes" id="UP000826656"/>
    </source>
</evidence>
<name>A0ABQ7U1I7_SOLTU</name>
<feature type="region of interest" description="Disordered" evidence="1">
    <location>
        <begin position="1"/>
        <end position="42"/>
    </location>
</feature>
<feature type="region of interest" description="Disordered" evidence="1">
    <location>
        <begin position="124"/>
        <end position="143"/>
    </location>
</feature>
<feature type="compositionally biased region" description="Basic and acidic residues" evidence="1">
    <location>
        <begin position="124"/>
        <end position="134"/>
    </location>
</feature>
<evidence type="ECO:0000256" key="1">
    <source>
        <dbReference type="SAM" id="MobiDB-lite"/>
    </source>
</evidence>
<feature type="compositionally biased region" description="Basic and acidic residues" evidence="1">
    <location>
        <begin position="14"/>
        <end position="29"/>
    </location>
</feature>
<feature type="compositionally biased region" description="Pro residues" evidence="1">
    <location>
        <begin position="1"/>
        <end position="12"/>
    </location>
</feature>
<evidence type="ECO:0000313" key="2">
    <source>
        <dbReference type="EMBL" id="KAH0740801.1"/>
    </source>
</evidence>
<proteinExistence type="predicted"/>
<gene>
    <name evidence="2" type="ORF">KY290_033844</name>
</gene>
<feature type="compositionally biased region" description="Low complexity" evidence="1">
    <location>
        <begin position="31"/>
        <end position="40"/>
    </location>
</feature>